<evidence type="ECO:0000256" key="2">
    <source>
        <dbReference type="SAM" id="Phobius"/>
    </source>
</evidence>
<evidence type="ECO:0000259" key="3">
    <source>
        <dbReference type="Pfam" id="PF12508"/>
    </source>
</evidence>
<keyword evidence="5" id="KW-1185">Reference proteome</keyword>
<dbReference type="InterPro" id="IPR055407">
    <property type="entry name" value="TraM_C"/>
</dbReference>
<gene>
    <name evidence="4" type="ORF">IDJ77_03940</name>
</gene>
<reference evidence="4 5" key="1">
    <citation type="submission" date="2020-09" db="EMBL/GenBank/DDBJ databases">
        <title>Novel species of Mucilaginibacter isolated from a glacier on the Tibetan Plateau.</title>
        <authorList>
            <person name="Liu Q."/>
            <person name="Xin Y.-H."/>
        </authorList>
    </citation>
    <scope>NUCLEOTIDE SEQUENCE [LARGE SCALE GENOMIC DNA]</scope>
    <source>
        <strain evidence="4 5">ZT4R22</strain>
    </source>
</reference>
<proteinExistence type="predicted"/>
<sequence>MEKQQNFLMVLPLLIIPFLTMAFWALGGGKASSQPAVANKGLDTNLPEAQFKDKAKTDKMAIYQAAQHDSTQNGVSPAFLQSMGLDKASPKKTDSITTSDDQAQKIQAKLAQLNKQLSQPEDVRSPTAVSDEEPEPQQVKQLKKMMRNMDGNNNRPDPEMQQLNKMLDKIQAIQNPASVQPKKTTTDTSRPFRAIPAVIDGKQKVADGASVKLKLTDTATIKNQLLPKGQEIFGSCQITNQRLLLTIQNIRLDKQIIPVNLTVFSLDGMPGIPAPEAELSGAASGGADEAIQSMQIMSMDQSFGAQAAAGGVNAAKGLFSKKIRKIKVKLSNEFPVLLKVNK</sequence>
<keyword evidence="2" id="KW-1133">Transmembrane helix</keyword>
<feature type="region of interest" description="Disordered" evidence="1">
    <location>
        <begin position="113"/>
        <end position="138"/>
    </location>
</feature>
<feature type="transmembrane region" description="Helical" evidence="2">
    <location>
        <begin position="7"/>
        <end position="26"/>
    </location>
</feature>
<dbReference type="Proteomes" id="UP000606600">
    <property type="component" value="Unassembled WGS sequence"/>
</dbReference>
<evidence type="ECO:0000256" key="1">
    <source>
        <dbReference type="SAM" id="MobiDB-lite"/>
    </source>
</evidence>
<feature type="domain" description="Conjugative transposon TraM C-terminal" evidence="3">
    <location>
        <begin position="195"/>
        <end position="339"/>
    </location>
</feature>
<dbReference type="EMBL" id="JACWMY010000002">
    <property type="protein sequence ID" value="MBD1362952.1"/>
    <property type="molecule type" value="Genomic_DNA"/>
</dbReference>
<dbReference type="Pfam" id="PF12508">
    <property type="entry name" value="Transposon_TraM"/>
    <property type="match status" value="1"/>
</dbReference>
<dbReference type="RefSeq" id="WP_191187626.1">
    <property type="nucleotide sequence ID" value="NZ_JACWMY010000002.1"/>
</dbReference>
<evidence type="ECO:0000313" key="4">
    <source>
        <dbReference type="EMBL" id="MBD1362952.1"/>
    </source>
</evidence>
<organism evidence="4 5">
    <name type="scientific">Mucilaginibacter pankratovii</name>
    <dbReference type="NCBI Taxonomy" id="2772110"/>
    <lineage>
        <taxon>Bacteria</taxon>
        <taxon>Pseudomonadati</taxon>
        <taxon>Bacteroidota</taxon>
        <taxon>Sphingobacteriia</taxon>
        <taxon>Sphingobacteriales</taxon>
        <taxon>Sphingobacteriaceae</taxon>
        <taxon>Mucilaginibacter</taxon>
    </lineage>
</organism>
<comment type="caution">
    <text evidence="4">The sequence shown here is derived from an EMBL/GenBank/DDBJ whole genome shotgun (WGS) entry which is preliminary data.</text>
</comment>
<accession>A0ABR7WKV2</accession>
<keyword evidence="2" id="KW-0472">Membrane</keyword>
<keyword evidence="2" id="KW-0812">Transmembrane</keyword>
<evidence type="ECO:0000313" key="5">
    <source>
        <dbReference type="Proteomes" id="UP000606600"/>
    </source>
</evidence>
<protein>
    <submittedName>
        <fullName evidence="4">Conjugative transposon protein TraM</fullName>
    </submittedName>
</protein>
<name>A0ABR7WKV2_9SPHI</name>